<feature type="compositionally biased region" description="Polar residues" evidence="1">
    <location>
        <begin position="216"/>
        <end position="246"/>
    </location>
</feature>
<evidence type="ECO:0000313" key="3">
    <source>
        <dbReference type="Proteomes" id="UP000244855"/>
    </source>
</evidence>
<feature type="compositionally biased region" description="Polar residues" evidence="1">
    <location>
        <begin position="184"/>
        <end position="194"/>
    </location>
</feature>
<dbReference type="Proteomes" id="UP000244855">
    <property type="component" value="Unassembled WGS sequence"/>
</dbReference>
<evidence type="ECO:0000313" key="2">
    <source>
        <dbReference type="EMBL" id="PVI02407.1"/>
    </source>
</evidence>
<accession>A0A2V1DW56</accession>
<dbReference type="AlphaFoldDB" id="A0A2V1DW56"/>
<protein>
    <submittedName>
        <fullName evidence="2">Uncharacterized protein</fullName>
    </submittedName>
</protein>
<organism evidence="2 3">
    <name type="scientific">Periconia macrospinosa</name>
    <dbReference type="NCBI Taxonomy" id="97972"/>
    <lineage>
        <taxon>Eukaryota</taxon>
        <taxon>Fungi</taxon>
        <taxon>Dikarya</taxon>
        <taxon>Ascomycota</taxon>
        <taxon>Pezizomycotina</taxon>
        <taxon>Dothideomycetes</taxon>
        <taxon>Pleosporomycetidae</taxon>
        <taxon>Pleosporales</taxon>
        <taxon>Massarineae</taxon>
        <taxon>Periconiaceae</taxon>
        <taxon>Periconia</taxon>
    </lineage>
</organism>
<dbReference type="EMBL" id="KZ805343">
    <property type="protein sequence ID" value="PVI02407.1"/>
    <property type="molecule type" value="Genomic_DNA"/>
</dbReference>
<keyword evidence="3" id="KW-1185">Reference proteome</keyword>
<gene>
    <name evidence="2" type="ORF">DM02DRAFT_493233</name>
</gene>
<proteinExistence type="predicted"/>
<feature type="non-terminal residue" evidence="2">
    <location>
        <position position="272"/>
    </location>
</feature>
<dbReference type="OrthoDB" id="3880384at2759"/>
<name>A0A2V1DW56_9PLEO</name>
<sequence length="272" mass="31138">MTPNLFVATQTLFQPHKWFRQSKAEKSLRKTERWNEPVPGVYEYIPGRGWYLIEKDKLHATDKDANDGPKDGGPVLPIGEVGTIKMQPPIAVRYSKVLKRYLLAPEYEARKRYGDIKNSRGTKLLHVGFFRLDDEISWVNCWDENGEFVPGPYRLWFFDTKTGQFRHMLRGDDPEYQRSHPGSRVQSRQNSIDQGQLVRRHSQESRSTEYRGAGSTRANSTYTQSKPSSKAPSQANSRRGSFSRGQPSPRIPLDEAGAALKKLQKERAERAA</sequence>
<evidence type="ECO:0000256" key="1">
    <source>
        <dbReference type="SAM" id="MobiDB-lite"/>
    </source>
</evidence>
<feature type="region of interest" description="Disordered" evidence="1">
    <location>
        <begin position="171"/>
        <end position="256"/>
    </location>
</feature>
<reference evidence="2 3" key="1">
    <citation type="journal article" date="2018" name="Sci. Rep.">
        <title>Comparative genomics provides insights into the lifestyle and reveals functional heterogeneity of dark septate endophytic fungi.</title>
        <authorList>
            <person name="Knapp D.G."/>
            <person name="Nemeth J.B."/>
            <person name="Barry K."/>
            <person name="Hainaut M."/>
            <person name="Henrissat B."/>
            <person name="Johnson J."/>
            <person name="Kuo A."/>
            <person name="Lim J.H.P."/>
            <person name="Lipzen A."/>
            <person name="Nolan M."/>
            <person name="Ohm R.A."/>
            <person name="Tamas L."/>
            <person name="Grigoriev I.V."/>
            <person name="Spatafora J.W."/>
            <person name="Nagy L.G."/>
            <person name="Kovacs G.M."/>
        </authorList>
    </citation>
    <scope>NUCLEOTIDE SEQUENCE [LARGE SCALE GENOMIC DNA]</scope>
    <source>
        <strain evidence="2 3">DSE2036</strain>
    </source>
</reference>